<dbReference type="SUPFAM" id="SSF81383">
    <property type="entry name" value="F-box domain"/>
    <property type="match status" value="1"/>
</dbReference>
<evidence type="ECO:0000313" key="4">
    <source>
        <dbReference type="Proteomes" id="UP000294933"/>
    </source>
</evidence>
<dbReference type="SUPFAM" id="SSF52047">
    <property type="entry name" value="RNI-like"/>
    <property type="match status" value="1"/>
</dbReference>
<organism evidence="3 4">
    <name type="scientific">Rickenella mellea</name>
    <dbReference type="NCBI Taxonomy" id="50990"/>
    <lineage>
        <taxon>Eukaryota</taxon>
        <taxon>Fungi</taxon>
        <taxon>Dikarya</taxon>
        <taxon>Basidiomycota</taxon>
        <taxon>Agaricomycotina</taxon>
        <taxon>Agaricomycetes</taxon>
        <taxon>Hymenochaetales</taxon>
        <taxon>Rickenellaceae</taxon>
        <taxon>Rickenella</taxon>
    </lineage>
</organism>
<evidence type="ECO:0000313" key="3">
    <source>
        <dbReference type="EMBL" id="TDL19362.1"/>
    </source>
</evidence>
<sequence>MAKWNVASRQNKGKDLPKPFTGIHPITRAPVEVVSTIFKHCLPTDQNSLPLPLKNASPINVSCVCKQWREIALSTPQLWSGIQMCVEDDQPEAQWSHILERWISRSGNIGFSFVINQERDEDWYEDSKIGDALDVLIKHSLLWVRVKIFMDSSTIARLMSVVPRNTPRLKELTIYDENAQDICIDLFSAPLEHLRELSLIAHATFGDGRVHGNLSSIALSLIDTTEIINCLSHCPRLEELYIRFKSHGFDAQSLKSAVGSLTLPCLRTLKVRWNPDVDEVGYAAPLFDVLQLPCLMTLFINIEPMESDSPWWDTFLRFFKRLESPLENLEIWGGGRNGTGKYSPALPHCLALLPGLKYIGLPFEWLDELFRSHSPKASDTQWPNPQLKTFRVLSEDSSIDKQGSTLLSAVEALMTASGPQNDDAKAKRTPFIVVFPGRLTVKEAHPGVRVIGQYTWMAIHKHDMYGGAGQYAWDWDVDDDF</sequence>
<dbReference type="Proteomes" id="UP000294933">
    <property type="component" value="Unassembled WGS sequence"/>
</dbReference>
<dbReference type="AlphaFoldDB" id="A0A4Y7PWT2"/>
<proteinExistence type="predicted"/>
<protein>
    <recommendedName>
        <fullName evidence="2">F-box domain-containing protein</fullName>
    </recommendedName>
</protein>
<reference evidence="3 4" key="1">
    <citation type="submission" date="2018-06" db="EMBL/GenBank/DDBJ databases">
        <title>A transcriptomic atlas of mushroom development highlights an independent origin of complex multicellularity.</title>
        <authorList>
            <consortium name="DOE Joint Genome Institute"/>
            <person name="Krizsan K."/>
            <person name="Almasi E."/>
            <person name="Merenyi Z."/>
            <person name="Sahu N."/>
            <person name="Viragh M."/>
            <person name="Koszo T."/>
            <person name="Mondo S."/>
            <person name="Kiss B."/>
            <person name="Balint B."/>
            <person name="Kues U."/>
            <person name="Barry K."/>
            <person name="Hegedus J.C."/>
            <person name="Henrissat B."/>
            <person name="Johnson J."/>
            <person name="Lipzen A."/>
            <person name="Ohm R."/>
            <person name="Nagy I."/>
            <person name="Pangilinan J."/>
            <person name="Yan J."/>
            <person name="Xiong Y."/>
            <person name="Grigoriev I.V."/>
            <person name="Hibbett D.S."/>
            <person name="Nagy L.G."/>
        </authorList>
    </citation>
    <scope>NUCLEOTIDE SEQUENCE [LARGE SCALE GENOMIC DNA]</scope>
    <source>
        <strain evidence="3 4">SZMC22713</strain>
    </source>
</reference>
<dbReference type="EMBL" id="ML170197">
    <property type="protein sequence ID" value="TDL19362.1"/>
    <property type="molecule type" value="Genomic_DNA"/>
</dbReference>
<dbReference type="STRING" id="50990.A0A4Y7PWT2"/>
<gene>
    <name evidence="3" type="ORF">BD410DRAFT_900222</name>
</gene>
<dbReference type="InterPro" id="IPR036047">
    <property type="entry name" value="F-box-like_dom_sf"/>
</dbReference>
<accession>A0A4Y7PWT2</accession>
<feature type="region of interest" description="Disordered" evidence="1">
    <location>
        <begin position="1"/>
        <end position="21"/>
    </location>
</feature>
<name>A0A4Y7PWT2_9AGAM</name>
<dbReference type="InterPro" id="IPR001810">
    <property type="entry name" value="F-box_dom"/>
</dbReference>
<evidence type="ECO:0000259" key="2">
    <source>
        <dbReference type="Pfam" id="PF12937"/>
    </source>
</evidence>
<dbReference type="Gene3D" id="3.80.10.10">
    <property type="entry name" value="Ribonuclease Inhibitor"/>
    <property type="match status" value="1"/>
</dbReference>
<keyword evidence="4" id="KW-1185">Reference proteome</keyword>
<dbReference type="InterPro" id="IPR032675">
    <property type="entry name" value="LRR_dom_sf"/>
</dbReference>
<dbReference type="VEuPathDB" id="FungiDB:BD410DRAFT_900222"/>
<dbReference type="OrthoDB" id="3139566at2759"/>
<feature type="domain" description="F-box" evidence="2">
    <location>
        <begin position="30"/>
        <end position="80"/>
    </location>
</feature>
<dbReference type="Gene3D" id="1.20.1280.50">
    <property type="match status" value="1"/>
</dbReference>
<evidence type="ECO:0000256" key="1">
    <source>
        <dbReference type="SAM" id="MobiDB-lite"/>
    </source>
</evidence>
<dbReference type="Pfam" id="PF12937">
    <property type="entry name" value="F-box-like"/>
    <property type="match status" value="1"/>
</dbReference>